<feature type="compositionally biased region" description="Basic residues" evidence="1">
    <location>
        <begin position="161"/>
        <end position="170"/>
    </location>
</feature>
<dbReference type="InterPro" id="IPR039914">
    <property type="entry name" value="SRP9-like"/>
</dbReference>
<sequence>MGFEHDIDAFIKHSVQLIEAYPSKTLLSITYANSLKKQKKRVEKVTKADTNKKATNSVTFKCFEPESGKCIKYKTYKSKELSKLLTFVGPRGVSLTKKSETNSTENDGETSNFHINGLSSIMSNVKFEEKKEPEKDVSKAETLASQQDSKEIPSSQASNSNKKKKKKGKK</sequence>
<evidence type="ECO:0000259" key="2">
    <source>
        <dbReference type="Pfam" id="PF05486"/>
    </source>
</evidence>
<dbReference type="Proteomes" id="UP000005222">
    <property type="component" value="Chromosome A"/>
</dbReference>
<feature type="region of interest" description="Disordered" evidence="1">
    <location>
        <begin position="95"/>
        <end position="170"/>
    </location>
</feature>
<dbReference type="OMA" id="EPNSGKC"/>
<proteinExistence type="predicted"/>
<dbReference type="STRING" id="559304.G8YUZ6"/>
<dbReference type="GO" id="GO:0006614">
    <property type="term" value="P:SRP-dependent cotranslational protein targeting to membrane"/>
    <property type="evidence" value="ECO:0007669"/>
    <property type="project" value="InterPro"/>
</dbReference>
<feature type="domain" description="SRP9" evidence="2">
    <location>
        <begin position="6"/>
        <end position="94"/>
    </location>
</feature>
<keyword evidence="4" id="KW-1185">Reference proteome</keyword>
<dbReference type="FunCoup" id="G8YUZ6">
    <property type="interactions" value="75"/>
</dbReference>
<accession>G8YUZ6</accession>
<feature type="compositionally biased region" description="Polar residues" evidence="1">
    <location>
        <begin position="101"/>
        <end position="123"/>
    </location>
</feature>
<organism evidence="3 4">
    <name type="scientific">Pichia sorbitophila (strain ATCC MYA-4447 / BCRC 22081 / CBS 7064 / NBRC 10061 / NRRL Y-12695)</name>
    <name type="common">Hybrid yeast</name>
    <dbReference type="NCBI Taxonomy" id="559304"/>
    <lineage>
        <taxon>Eukaryota</taxon>
        <taxon>Fungi</taxon>
        <taxon>Dikarya</taxon>
        <taxon>Ascomycota</taxon>
        <taxon>Saccharomycotina</taxon>
        <taxon>Pichiomycetes</taxon>
        <taxon>Debaryomycetaceae</taxon>
        <taxon>Millerozyma</taxon>
    </lineage>
</organism>
<evidence type="ECO:0000256" key="1">
    <source>
        <dbReference type="SAM" id="MobiDB-lite"/>
    </source>
</evidence>
<dbReference type="eggNOG" id="ENOG502S58U">
    <property type="taxonomic scope" value="Eukaryota"/>
</dbReference>
<protein>
    <submittedName>
        <fullName evidence="3">Piso0_000269 protein</fullName>
    </submittedName>
</protein>
<feature type="compositionally biased region" description="Basic and acidic residues" evidence="1">
    <location>
        <begin position="126"/>
        <end position="139"/>
    </location>
</feature>
<gene>
    <name evidence="3" type="primary">Piso0_000269</name>
    <name evidence="3" type="ORF">GNLVRS01_PISO0A05632g</name>
</gene>
<dbReference type="HOGENOM" id="CLU_104695_0_0_1"/>
<feature type="compositionally biased region" description="Polar residues" evidence="1">
    <location>
        <begin position="143"/>
        <end position="160"/>
    </location>
</feature>
<dbReference type="InterPro" id="IPR039432">
    <property type="entry name" value="SRP9_dom"/>
</dbReference>
<dbReference type="PANTHER" id="PTHR12834">
    <property type="entry name" value="SIGNAL RECOGNITION PARTICLE 9 KDA PROTEIN"/>
    <property type="match status" value="1"/>
</dbReference>
<dbReference type="InParanoid" id="G8YUZ6"/>
<dbReference type="Pfam" id="PF05486">
    <property type="entry name" value="SRP9-21"/>
    <property type="match status" value="1"/>
</dbReference>
<name>G8YUZ6_PICSO</name>
<evidence type="ECO:0000313" key="4">
    <source>
        <dbReference type="Proteomes" id="UP000005222"/>
    </source>
</evidence>
<dbReference type="AlphaFoldDB" id="G8YUZ6"/>
<reference evidence="3 4" key="1">
    <citation type="journal article" date="2012" name="G3 (Bethesda)">
        <title>Pichia sorbitophila, an interspecies yeast hybrid reveals early steps of genome resolution following polyploidization.</title>
        <authorList>
            <person name="Leh Louis V."/>
            <person name="Despons L."/>
            <person name="Friedrich A."/>
            <person name="Martin T."/>
            <person name="Durrens P."/>
            <person name="Casaregola S."/>
            <person name="Neuveglise C."/>
            <person name="Fairhead C."/>
            <person name="Marck C."/>
            <person name="Cruz J.A."/>
            <person name="Straub M.L."/>
            <person name="Kugler V."/>
            <person name="Sacerdot C."/>
            <person name="Uzunov Z."/>
            <person name="Thierry A."/>
            <person name="Weiss S."/>
            <person name="Bleykasten C."/>
            <person name="De Montigny J."/>
            <person name="Jacques N."/>
            <person name="Jung P."/>
            <person name="Lemaire M."/>
            <person name="Mallet S."/>
            <person name="Morel G."/>
            <person name="Richard G.F."/>
            <person name="Sarkar A."/>
            <person name="Savel G."/>
            <person name="Schacherer J."/>
            <person name="Seret M.L."/>
            <person name="Talla E."/>
            <person name="Samson G."/>
            <person name="Jubin C."/>
            <person name="Poulain J."/>
            <person name="Vacherie B."/>
            <person name="Barbe V."/>
            <person name="Pelletier E."/>
            <person name="Sherman D.J."/>
            <person name="Westhof E."/>
            <person name="Weissenbach J."/>
            <person name="Baret P.V."/>
            <person name="Wincker P."/>
            <person name="Gaillardin C."/>
            <person name="Dujon B."/>
            <person name="Souciet J.L."/>
        </authorList>
    </citation>
    <scope>NUCLEOTIDE SEQUENCE [LARGE SCALE GENOMIC DNA]</scope>
    <source>
        <strain evidence="4">ATCC MYA-4447 / BCRC 22081 / CBS 7064 / NBRC 10061 / NRRL Y-12695</strain>
    </source>
</reference>
<dbReference type="PANTHER" id="PTHR12834:SF12">
    <property type="entry name" value="SIGNAL RECOGNITION PARTICLE 9 KDA PROTEIN"/>
    <property type="match status" value="1"/>
</dbReference>
<dbReference type="GO" id="GO:0005786">
    <property type="term" value="C:signal recognition particle, endoplasmic reticulum targeting"/>
    <property type="evidence" value="ECO:0007669"/>
    <property type="project" value="TreeGrafter"/>
</dbReference>
<dbReference type="OrthoDB" id="5419752at2759"/>
<evidence type="ECO:0000313" key="3">
    <source>
        <dbReference type="EMBL" id="CCE72679.1"/>
    </source>
</evidence>
<dbReference type="EMBL" id="FO082059">
    <property type="protein sequence ID" value="CCE72679.1"/>
    <property type="molecule type" value="Genomic_DNA"/>
</dbReference>